<gene>
    <name evidence="5" type="ORF">FHETE_2280</name>
</gene>
<dbReference type="OrthoDB" id="10250282at2759"/>
<keyword evidence="2" id="KW-0732">Signal</keyword>
<feature type="domain" description="Beta-lactamase-related" evidence="3">
    <location>
        <begin position="95"/>
        <end position="392"/>
    </location>
</feature>
<dbReference type="Pfam" id="PF00144">
    <property type="entry name" value="Beta-lactamase"/>
    <property type="match status" value="1"/>
</dbReference>
<dbReference type="InterPro" id="IPR051478">
    <property type="entry name" value="Beta-lactamase-like_AB/R"/>
</dbReference>
<feature type="signal peptide" evidence="2">
    <location>
        <begin position="1"/>
        <end position="20"/>
    </location>
</feature>
<evidence type="ECO:0000313" key="6">
    <source>
        <dbReference type="Proteomes" id="UP000567885"/>
    </source>
</evidence>
<dbReference type="InterPro" id="IPR001466">
    <property type="entry name" value="Beta-lactam-related"/>
</dbReference>
<dbReference type="SUPFAM" id="SSF56601">
    <property type="entry name" value="beta-lactamase/transpeptidase-like"/>
    <property type="match status" value="1"/>
</dbReference>
<comment type="caution">
    <text evidence="5">The sequence shown here is derived from an EMBL/GenBank/DDBJ whole genome shotgun (WGS) entry which is preliminary data.</text>
</comment>
<reference evidence="5 6" key="1">
    <citation type="submission" date="2020-05" db="EMBL/GenBank/DDBJ databases">
        <title>Identification and distribution of gene clusters putatively required for synthesis of sphingolipid metabolism inhibitors in phylogenetically diverse species of the filamentous fungus Fusarium.</title>
        <authorList>
            <person name="Kim H.-S."/>
            <person name="Busman M."/>
            <person name="Brown D.W."/>
            <person name="Divon H."/>
            <person name="Uhlig S."/>
            <person name="Proctor R.H."/>
        </authorList>
    </citation>
    <scope>NUCLEOTIDE SEQUENCE [LARGE SCALE GENOMIC DNA]</scope>
    <source>
        <strain evidence="5 6">NRRL 20693</strain>
    </source>
</reference>
<sequence>MPSLSKLAVAAAGVFALVDAKACPPLGAVFPAPQAPGESPLVKKAAAAVKEVLDATIGAQFNNSGIAIGVKSIHEDEPLFTYHFTPPNPGEGVTEIDEDTVFRIASGSKLFTALAALISDKIDIDASVLKYLPELNKTAGDDDIFSLKWEDITVKSLASHLSGVGVDMAQDLGIVGSDAWKPFGLPNIPKGKGPDCSGLPGTVPCTRKDLLEQVNLRPPVYAPFTNPIYSNVGHALLGLVIEAAEDMPYEDVIKRDILDVVGMKHTYVDKTPSTKELFVPPKESTWNSTLSVFDAAGGIFSSVSDMLLLADGILSHKFLTPVQTRKWMKPEANTASWGYQVGGPWEILRSDNITSDGRLIDIYTKSGDLGLYHSQTVLIPDYDIVISIMSGGLEASANPYVTGRVLSAIIQNILPAVEKVGRDEAKEAFAGDYEDKETNSTISFQTDSGPGLKIKSWQVRGFDVLNNIGNYNFQSLESAALKTLNKTTYIDARLYPSNLAKKGQTAWRAIYDKTDSAEDAGYDAQLFFKNGSCQTWFQQDRMVYDYLPLDLFVFTEGEDGASETVKSPAFNVTLTKVRQPAQKKAEGEGNRNAAVEMERIGVLGLALIATATLMSMF</sequence>
<evidence type="ECO:0000256" key="1">
    <source>
        <dbReference type="ARBA" id="ARBA00038473"/>
    </source>
</evidence>
<evidence type="ECO:0000256" key="2">
    <source>
        <dbReference type="SAM" id="SignalP"/>
    </source>
</evidence>
<dbReference type="AlphaFoldDB" id="A0A8H5TVB0"/>
<dbReference type="InterPro" id="IPR012338">
    <property type="entry name" value="Beta-lactam/transpept-like"/>
</dbReference>
<comment type="similarity">
    <text evidence="1">Belongs to the beta-lactamase family.</text>
</comment>
<proteinExistence type="inferred from homology"/>
<dbReference type="Gene3D" id="3.40.710.10">
    <property type="entry name" value="DD-peptidase/beta-lactamase superfamily"/>
    <property type="match status" value="1"/>
</dbReference>
<dbReference type="Pfam" id="PF26335">
    <property type="entry name" value="ARB_00930_C"/>
    <property type="match status" value="1"/>
</dbReference>
<name>A0A8H5TVB0_FUSHE</name>
<dbReference type="EMBL" id="JAAGWQ010000035">
    <property type="protein sequence ID" value="KAF5676153.1"/>
    <property type="molecule type" value="Genomic_DNA"/>
</dbReference>
<keyword evidence="6" id="KW-1185">Reference proteome</keyword>
<dbReference type="PANTHER" id="PTHR22935:SF95">
    <property type="entry name" value="BETA-LACTAMASE-LIKE 1-RELATED"/>
    <property type="match status" value="1"/>
</dbReference>
<protein>
    <submittedName>
        <fullName evidence="5">UPF0214 yfeW</fullName>
    </submittedName>
</protein>
<organism evidence="5 6">
    <name type="scientific">Fusarium heterosporum</name>
    <dbReference type="NCBI Taxonomy" id="42747"/>
    <lineage>
        <taxon>Eukaryota</taxon>
        <taxon>Fungi</taxon>
        <taxon>Dikarya</taxon>
        <taxon>Ascomycota</taxon>
        <taxon>Pezizomycotina</taxon>
        <taxon>Sordariomycetes</taxon>
        <taxon>Hypocreomycetidae</taxon>
        <taxon>Hypocreales</taxon>
        <taxon>Nectriaceae</taxon>
        <taxon>Fusarium</taxon>
        <taxon>Fusarium heterosporum species complex</taxon>
    </lineage>
</organism>
<evidence type="ECO:0000313" key="5">
    <source>
        <dbReference type="EMBL" id="KAF5676153.1"/>
    </source>
</evidence>
<accession>A0A8H5TVB0</accession>
<feature type="chain" id="PRO_5034834732" evidence="2">
    <location>
        <begin position="21"/>
        <end position="617"/>
    </location>
</feature>
<feature type="domain" description="Beta-lactamase-like ARB-00930-like C-terminal" evidence="4">
    <location>
        <begin position="422"/>
        <end position="577"/>
    </location>
</feature>
<evidence type="ECO:0000259" key="3">
    <source>
        <dbReference type="Pfam" id="PF00144"/>
    </source>
</evidence>
<dbReference type="Proteomes" id="UP000567885">
    <property type="component" value="Unassembled WGS sequence"/>
</dbReference>
<dbReference type="InterPro" id="IPR058664">
    <property type="entry name" value="ARB_00930-like_C"/>
</dbReference>
<dbReference type="PANTHER" id="PTHR22935">
    <property type="entry name" value="PENICILLIN-BINDING PROTEIN"/>
    <property type="match status" value="1"/>
</dbReference>
<evidence type="ECO:0000259" key="4">
    <source>
        <dbReference type="Pfam" id="PF26335"/>
    </source>
</evidence>